<evidence type="ECO:0000313" key="1">
    <source>
        <dbReference type="EMBL" id="PJD74880.1"/>
    </source>
</evidence>
<dbReference type="Pfam" id="PF05708">
    <property type="entry name" value="Peptidase_C92"/>
    <property type="match status" value="1"/>
</dbReference>
<reference evidence="1 2" key="1">
    <citation type="journal article" date="2017" name="J. Antimicrob. Chemother.">
        <title>Characterization of the population structure, drug resistance mechanisms and plasmids of the community-associated Enterobacter cloacae complex in China.</title>
        <authorList>
            <person name="Zhou K."/>
            <person name="Yu W."/>
            <person name="Cao X."/>
            <person name="Shen P."/>
            <person name="Lu H."/>
            <person name="Luo Q."/>
            <person name="Rossen J.W.A."/>
            <person name="Xiao Y."/>
        </authorList>
    </citation>
    <scope>NUCLEOTIDE SEQUENCE [LARGE SCALE GENOMIC DNA]</scope>
    <source>
        <strain evidence="1">ECC1097</strain>
    </source>
</reference>
<organism evidence="1">
    <name type="scientific">Enterobacter kobei</name>
    <dbReference type="NCBI Taxonomy" id="208224"/>
    <lineage>
        <taxon>Bacteria</taxon>
        <taxon>Pseudomonadati</taxon>
        <taxon>Pseudomonadota</taxon>
        <taxon>Gammaproteobacteria</taxon>
        <taxon>Enterobacterales</taxon>
        <taxon>Enterobacteriaceae</taxon>
        <taxon>Enterobacter</taxon>
        <taxon>Enterobacter cloacae complex</taxon>
    </lineage>
</organism>
<dbReference type="InterPro" id="IPR024453">
    <property type="entry name" value="Peptidase_C92"/>
</dbReference>
<dbReference type="InterPro" id="IPR038765">
    <property type="entry name" value="Papain-like_cys_pep_sf"/>
</dbReference>
<dbReference type="EMBL" id="NEEU01000004">
    <property type="protein sequence ID" value="PJD74880.1"/>
    <property type="molecule type" value="Genomic_DNA"/>
</dbReference>
<gene>
    <name evidence="1" type="ORF">B9Q37_12570</name>
</gene>
<dbReference type="Proteomes" id="UP000230495">
    <property type="component" value="Unassembled WGS sequence"/>
</dbReference>
<evidence type="ECO:0000313" key="2">
    <source>
        <dbReference type="Proteomes" id="UP000230495"/>
    </source>
</evidence>
<dbReference type="RefSeq" id="WP_047363585.1">
    <property type="nucleotide sequence ID" value="NZ_FJYB01000002.1"/>
</dbReference>
<protein>
    <recommendedName>
        <fullName evidence="3">Permuted papain-like amidase enzyme, YaeF/YiiX, C92 family</fullName>
    </recommendedName>
</protein>
<accession>A0A2J0PJZ7</accession>
<dbReference type="AlphaFoldDB" id="A0A2J0PJZ7"/>
<evidence type="ECO:0008006" key="3">
    <source>
        <dbReference type="Google" id="ProtNLM"/>
    </source>
</evidence>
<sequence>MNVINGSYHEGEQYFILDTDQLKIGDIILEHGYAKHSDVICSQTGSRYSHAMIYVGGTIIEATLDGGVFSRVPNRSAVRDINDFKVLRLKETADVNMFLHITDYARSLLGSKYSVAQALSVKGGRSLQNIYQNSRKQFCSRLVAQSYAKGGVILVQDVNFCSPADIERSDKLFEVPDAVRLASAYEAQHALAVSPHSEHAKNTVKFIDFSLKILKKHGVKSVGTPDGEVLIMTLNDISQAVYENSSNHSLDEELTQAMHDSGYLDHIDIDRKVNSFRYNYDQFKLMLDTTSSQEVMFEVLSDEFYQVCLGFSARLQSYINGRENHRKFSLKYTEAELLIARTMLQCLYDRIVIIEKCTANKNFSGFKDINKACNDMLKLNHSYNLKML</sequence>
<dbReference type="SUPFAM" id="SSF54001">
    <property type="entry name" value="Cysteine proteinases"/>
    <property type="match status" value="1"/>
</dbReference>
<dbReference type="OrthoDB" id="7843671at2"/>
<comment type="caution">
    <text evidence="1">The sequence shown here is derived from an EMBL/GenBank/DDBJ whole genome shotgun (WGS) entry which is preliminary data.</text>
</comment>
<name>A0A2J0PJZ7_9ENTR</name>
<proteinExistence type="predicted"/>
<dbReference type="Gene3D" id="3.90.1720.10">
    <property type="entry name" value="endopeptidase domain like (from Nostoc punctiforme)"/>
    <property type="match status" value="1"/>
</dbReference>